<evidence type="ECO:0000259" key="1">
    <source>
        <dbReference type="SMART" id="SM00226"/>
    </source>
</evidence>
<proteinExistence type="predicted"/>
<feature type="domain" description="Phosphotyrosine protein phosphatase I" evidence="1">
    <location>
        <begin position="22"/>
        <end position="128"/>
    </location>
</feature>
<evidence type="ECO:0000313" key="2">
    <source>
        <dbReference type="EMBL" id="UOQ64566.1"/>
    </source>
</evidence>
<name>A0ABY4G154_9BACT</name>
<dbReference type="SMART" id="SM00226">
    <property type="entry name" value="LMWPc"/>
    <property type="match status" value="1"/>
</dbReference>
<dbReference type="InterPro" id="IPR023485">
    <property type="entry name" value="Ptyr_pPase"/>
</dbReference>
<reference evidence="2" key="1">
    <citation type="submission" date="2022-04" db="EMBL/GenBank/DDBJ databases">
        <title>Hymenobacter sp. isolated from the air.</title>
        <authorList>
            <person name="Won M."/>
            <person name="Lee C.-M."/>
            <person name="Woen H.-Y."/>
            <person name="Kwon S.-W."/>
        </authorList>
    </citation>
    <scope>NUCLEOTIDE SEQUENCE</scope>
    <source>
        <strain evidence="2">5420S-77</strain>
    </source>
</reference>
<accession>A0ABY4G154</accession>
<keyword evidence="3" id="KW-1185">Reference proteome</keyword>
<dbReference type="PIRSF" id="PIRSF029416">
    <property type="entry name" value="UCP029416_PTP"/>
    <property type="match status" value="1"/>
</dbReference>
<dbReference type="SUPFAM" id="SSF52788">
    <property type="entry name" value="Phosphotyrosine protein phosphatases I"/>
    <property type="match status" value="1"/>
</dbReference>
<sequence length="129" mass="14570">MPTSFGLYKSTTPLPTVPADATQLLFICSQNRWRSLTAERLFDGHSHYAARSAGTEPGARVRVTAGHVGWADVVFVMERKHADILQAKFKEELAGKPIINLRIPDKFQFLDAVLQDLLRERLTEHLKEL</sequence>
<dbReference type="RefSeq" id="WP_245118434.1">
    <property type="nucleotide sequence ID" value="NZ_CP095061.1"/>
</dbReference>
<dbReference type="InterPro" id="IPR016919">
    <property type="entry name" value="UCP029416_PTP"/>
</dbReference>
<protein>
    <submittedName>
        <fullName evidence="2">Protein tyrosine phosphatase</fullName>
    </submittedName>
</protein>
<dbReference type="InterPro" id="IPR036196">
    <property type="entry name" value="Ptyr_pPase_sf"/>
</dbReference>
<dbReference type="Proteomes" id="UP000830401">
    <property type="component" value="Chromosome"/>
</dbReference>
<dbReference type="EMBL" id="CP095061">
    <property type="protein sequence ID" value="UOQ64566.1"/>
    <property type="molecule type" value="Genomic_DNA"/>
</dbReference>
<evidence type="ECO:0000313" key="3">
    <source>
        <dbReference type="Proteomes" id="UP000830401"/>
    </source>
</evidence>
<organism evidence="2 3">
    <name type="scientific">Hymenobacter volaticus</name>
    <dbReference type="NCBI Taxonomy" id="2932254"/>
    <lineage>
        <taxon>Bacteria</taxon>
        <taxon>Pseudomonadati</taxon>
        <taxon>Bacteroidota</taxon>
        <taxon>Cytophagia</taxon>
        <taxon>Cytophagales</taxon>
        <taxon>Hymenobacteraceae</taxon>
        <taxon>Hymenobacter</taxon>
    </lineage>
</organism>
<dbReference type="Gene3D" id="3.40.50.2300">
    <property type="match status" value="1"/>
</dbReference>
<gene>
    <name evidence="2" type="ORF">MUN86_13340</name>
</gene>